<dbReference type="PANTHER" id="PTHR13531">
    <property type="entry name" value="GEO07735P1-RELATED-RELATED"/>
    <property type="match status" value="1"/>
</dbReference>
<dbReference type="PANTHER" id="PTHR13531:SF4">
    <property type="entry name" value="TRANSMEMBRANE PROTEIN 17B"/>
    <property type="match status" value="1"/>
</dbReference>
<feature type="transmembrane region" description="Helical" evidence="7">
    <location>
        <begin position="100"/>
        <end position="119"/>
    </location>
</feature>
<evidence type="ECO:0000256" key="5">
    <source>
        <dbReference type="ARBA" id="ARBA00023136"/>
    </source>
</evidence>
<feature type="transmembrane region" description="Helical" evidence="7">
    <location>
        <begin position="34"/>
        <end position="55"/>
    </location>
</feature>
<evidence type="ECO:0000313" key="8">
    <source>
        <dbReference type="Ensembl" id="ENSORLP00020009985.1"/>
    </source>
</evidence>
<accession>A0A3P9KN89</accession>
<dbReference type="Proteomes" id="UP000265180">
    <property type="component" value="Chromosome 9"/>
</dbReference>
<reference evidence="8" key="3">
    <citation type="submission" date="2025-08" db="UniProtKB">
        <authorList>
            <consortium name="Ensembl"/>
        </authorList>
    </citation>
    <scope>IDENTIFICATION</scope>
    <source>
        <strain evidence="8">HNI</strain>
    </source>
</reference>
<dbReference type="GO" id="GO:0005929">
    <property type="term" value="C:cilium"/>
    <property type="evidence" value="ECO:0007669"/>
    <property type="project" value="UniProtKB-SubCell"/>
</dbReference>
<dbReference type="AlphaFoldDB" id="A0A3P9KN89"/>
<keyword evidence="6" id="KW-0966">Cell projection</keyword>
<feature type="transmembrane region" description="Helical" evidence="7">
    <location>
        <begin position="131"/>
        <end position="151"/>
    </location>
</feature>
<keyword evidence="4 7" id="KW-1133">Transmembrane helix</keyword>
<dbReference type="InterPro" id="IPR019184">
    <property type="entry name" value="Uncharacterised_TM-17"/>
</dbReference>
<comment type="subcellular location">
    <subcellularLocation>
        <location evidence="1">Cell projection</location>
        <location evidence="1">Cilium</location>
    </subcellularLocation>
    <subcellularLocation>
        <location evidence="2">Membrane</location>
        <topology evidence="2">Multi-pass membrane protein</topology>
    </subcellularLocation>
</comment>
<name>A0A3P9KN89_ORYLA</name>
<evidence type="ECO:0000256" key="2">
    <source>
        <dbReference type="ARBA" id="ARBA00004141"/>
    </source>
</evidence>
<dbReference type="Ensembl" id="ENSORLT00020016514.1">
    <property type="protein sequence ID" value="ENSORLP00020009985.1"/>
    <property type="gene ID" value="ENSORLG00020010882.1"/>
</dbReference>
<keyword evidence="3 7" id="KW-0812">Transmembrane</keyword>
<proteinExistence type="predicted"/>
<dbReference type="Pfam" id="PF09799">
    <property type="entry name" value="Transmemb_17"/>
    <property type="match status" value="1"/>
</dbReference>
<feature type="transmembrane region" description="Helical" evidence="7">
    <location>
        <begin position="67"/>
        <end position="88"/>
    </location>
</feature>
<evidence type="ECO:0000313" key="9">
    <source>
        <dbReference type="Proteomes" id="UP000265180"/>
    </source>
</evidence>
<reference evidence="8 9" key="2">
    <citation type="submission" date="2017-04" db="EMBL/GenBank/DDBJ databases">
        <title>CpG methylation of centromeres and impact of large insertions on vertebrate speciation.</title>
        <authorList>
            <person name="Ichikawa K."/>
            <person name="Yoshimura J."/>
            <person name="Morishita S."/>
        </authorList>
    </citation>
    <scope>NUCLEOTIDE SEQUENCE</scope>
    <source>
        <strain evidence="8 9">HNI</strain>
    </source>
</reference>
<evidence type="ECO:0000256" key="1">
    <source>
        <dbReference type="ARBA" id="ARBA00004138"/>
    </source>
</evidence>
<protein>
    <submittedName>
        <fullName evidence="8">Zgc:112294</fullName>
    </submittedName>
</protein>
<dbReference type="GO" id="GO:0016020">
    <property type="term" value="C:membrane"/>
    <property type="evidence" value="ECO:0007669"/>
    <property type="project" value="UniProtKB-SubCell"/>
</dbReference>
<evidence type="ECO:0000256" key="7">
    <source>
        <dbReference type="SAM" id="Phobius"/>
    </source>
</evidence>
<sequence>MENMAKVRSALSEFSLRAAALIVNEQVSNLPLQMLLYFNLFYFPCWWFSAVVMLDMKFHHLAGYYQALLITGLVLVTIIEVIRLYLGYVGNLEEKVPELAAFWLLSFTFQLPVLLFFMTDEGILILPLERGIHLVYLLFLLAQILTSFVALRTMTQKLTLLFYLRQFAFDRSASSSSSRDRLVCSPCADQETLWQSDKG</sequence>
<reference evidence="8" key="4">
    <citation type="submission" date="2025-09" db="UniProtKB">
        <authorList>
            <consortium name="Ensembl"/>
        </authorList>
    </citation>
    <scope>IDENTIFICATION</scope>
    <source>
        <strain evidence="8">HNI</strain>
    </source>
</reference>
<evidence type="ECO:0000256" key="4">
    <source>
        <dbReference type="ARBA" id="ARBA00022989"/>
    </source>
</evidence>
<reference key="1">
    <citation type="journal article" date="2007" name="Nature">
        <title>The medaka draft genome and insights into vertebrate genome evolution.</title>
        <authorList>
            <person name="Kasahara M."/>
            <person name="Naruse K."/>
            <person name="Sasaki S."/>
            <person name="Nakatani Y."/>
            <person name="Qu W."/>
            <person name="Ahsan B."/>
            <person name="Yamada T."/>
            <person name="Nagayasu Y."/>
            <person name="Doi K."/>
            <person name="Kasai Y."/>
            <person name="Jindo T."/>
            <person name="Kobayashi D."/>
            <person name="Shimada A."/>
            <person name="Toyoda A."/>
            <person name="Kuroki Y."/>
            <person name="Fujiyama A."/>
            <person name="Sasaki T."/>
            <person name="Shimizu A."/>
            <person name="Asakawa S."/>
            <person name="Shimizu N."/>
            <person name="Hashimoto S."/>
            <person name="Yang J."/>
            <person name="Lee Y."/>
            <person name="Matsushima K."/>
            <person name="Sugano S."/>
            <person name="Sakaizumi M."/>
            <person name="Narita T."/>
            <person name="Ohishi K."/>
            <person name="Haga S."/>
            <person name="Ohta F."/>
            <person name="Nomoto H."/>
            <person name="Nogata K."/>
            <person name="Morishita T."/>
            <person name="Endo T."/>
            <person name="Shin-I T."/>
            <person name="Takeda H."/>
            <person name="Morishita S."/>
            <person name="Kohara Y."/>
        </authorList>
    </citation>
    <scope>NUCLEOTIDE SEQUENCE [LARGE SCALE GENOMIC DNA]</scope>
    <source>
        <strain>Hd-rR</strain>
    </source>
</reference>
<evidence type="ECO:0000256" key="6">
    <source>
        <dbReference type="ARBA" id="ARBA00023273"/>
    </source>
</evidence>
<keyword evidence="5 7" id="KW-0472">Membrane</keyword>
<evidence type="ECO:0000256" key="3">
    <source>
        <dbReference type="ARBA" id="ARBA00022692"/>
    </source>
</evidence>
<organism evidence="8 9">
    <name type="scientific">Oryzias latipes</name>
    <name type="common">Japanese rice fish</name>
    <name type="synonym">Japanese killifish</name>
    <dbReference type="NCBI Taxonomy" id="8090"/>
    <lineage>
        <taxon>Eukaryota</taxon>
        <taxon>Metazoa</taxon>
        <taxon>Chordata</taxon>
        <taxon>Craniata</taxon>
        <taxon>Vertebrata</taxon>
        <taxon>Euteleostomi</taxon>
        <taxon>Actinopterygii</taxon>
        <taxon>Neopterygii</taxon>
        <taxon>Teleostei</taxon>
        <taxon>Neoteleostei</taxon>
        <taxon>Acanthomorphata</taxon>
        <taxon>Ovalentaria</taxon>
        <taxon>Atherinomorphae</taxon>
        <taxon>Beloniformes</taxon>
        <taxon>Adrianichthyidae</taxon>
        <taxon>Oryziinae</taxon>
        <taxon>Oryzias</taxon>
    </lineage>
</organism>